<dbReference type="GO" id="GO:0008270">
    <property type="term" value="F:zinc ion binding"/>
    <property type="evidence" value="ECO:0007669"/>
    <property type="project" value="UniProtKB-KW"/>
</dbReference>
<evidence type="ECO:0000256" key="3">
    <source>
        <dbReference type="ARBA" id="ARBA00022723"/>
    </source>
</evidence>
<evidence type="ECO:0000256" key="5">
    <source>
        <dbReference type="ARBA" id="ARBA00022833"/>
    </source>
</evidence>
<comment type="caution">
    <text evidence="8">The sequence shown here is derived from an EMBL/GenBank/DDBJ whole genome shotgun (WGS) entry which is preliminary data.</text>
</comment>
<keyword evidence="6" id="KW-0391">Immunity</keyword>
<dbReference type="Pfam" id="PF20173">
    <property type="entry name" value="ZnF_RZ-type"/>
    <property type="match status" value="1"/>
</dbReference>
<keyword evidence="2" id="KW-0963">Cytoplasm</keyword>
<keyword evidence="4" id="KW-0863">Zinc-finger</keyword>
<keyword evidence="3" id="KW-0479">Metal-binding</keyword>
<sequence length="75" mass="7754">MTRSTTPVYPPDVLSVLETLGKMAKCPCGEVYVVGDCGLPWEVARCPTCGSAIGGTGDHFVPGNATVTAAELLNQ</sequence>
<keyword evidence="9" id="KW-1185">Reference proteome</keyword>
<keyword evidence="5" id="KW-0862">Zinc</keyword>
<name>A0A9K3CNW1_9EUKA</name>
<comment type="subcellular location">
    <subcellularLocation>
        <location evidence="1">Cytoplasm</location>
    </subcellularLocation>
</comment>
<dbReference type="AlphaFoldDB" id="A0A9K3CNW1"/>
<gene>
    <name evidence="8" type="ORF">KIPB_000245</name>
</gene>
<dbReference type="OrthoDB" id="2423195at2759"/>
<evidence type="ECO:0000256" key="6">
    <source>
        <dbReference type="ARBA" id="ARBA00022859"/>
    </source>
</evidence>
<accession>A0A9K3CNW1</accession>
<dbReference type="PROSITE" id="PS51981">
    <property type="entry name" value="ZF_RZ"/>
    <property type="match status" value="1"/>
</dbReference>
<dbReference type="GO" id="GO:0005737">
    <property type="term" value="C:cytoplasm"/>
    <property type="evidence" value="ECO:0007669"/>
    <property type="project" value="UniProtKB-SubCell"/>
</dbReference>
<feature type="domain" description="RZ-type" evidence="7">
    <location>
        <begin position="1"/>
        <end position="75"/>
    </location>
</feature>
<protein>
    <recommendedName>
        <fullName evidence="7">RZ-type domain-containing protein</fullName>
    </recommendedName>
</protein>
<evidence type="ECO:0000256" key="1">
    <source>
        <dbReference type="ARBA" id="ARBA00004496"/>
    </source>
</evidence>
<dbReference type="Proteomes" id="UP000265618">
    <property type="component" value="Unassembled WGS sequence"/>
</dbReference>
<evidence type="ECO:0000259" key="7">
    <source>
        <dbReference type="PROSITE" id="PS51981"/>
    </source>
</evidence>
<organism evidence="8 9">
    <name type="scientific">Kipferlia bialata</name>
    <dbReference type="NCBI Taxonomy" id="797122"/>
    <lineage>
        <taxon>Eukaryota</taxon>
        <taxon>Metamonada</taxon>
        <taxon>Carpediemonas-like organisms</taxon>
        <taxon>Kipferlia</taxon>
    </lineage>
</organism>
<evidence type="ECO:0000256" key="4">
    <source>
        <dbReference type="ARBA" id="ARBA00022771"/>
    </source>
</evidence>
<reference evidence="8 9" key="1">
    <citation type="journal article" date="2018" name="PLoS ONE">
        <title>The draft genome of Kipferlia bialata reveals reductive genome evolution in fornicate parasites.</title>
        <authorList>
            <person name="Tanifuji G."/>
            <person name="Takabayashi S."/>
            <person name="Kume K."/>
            <person name="Takagi M."/>
            <person name="Nakayama T."/>
            <person name="Kamikawa R."/>
            <person name="Inagaki Y."/>
            <person name="Hashimoto T."/>
        </authorList>
    </citation>
    <scope>NUCLEOTIDE SEQUENCE [LARGE SCALE GENOMIC DNA]</scope>
    <source>
        <strain evidence="8">NY0173</strain>
    </source>
</reference>
<dbReference type="GO" id="GO:0002376">
    <property type="term" value="P:immune system process"/>
    <property type="evidence" value="ECO:0007669"/>
    <property type="project" value="UniProtKB-KW"/>
</dbReference>
<dbReference type="InterPro" id="IPR046439">
    <property type="entry name" value="ZF_RZ_dom"/>
</dbReference>
<evidence type="ECO:0000313" key="8">
    <source>
        <dbReference type="EMBL" id="GIQ79582.1"/>
    </source>
</evidence>
<evidence type="ECO:0000256" key="2">
    <source>
        <dbReference type="ARBA" id="ARBA00022490"/>
    </source>
</evidence>
<dbReference type="EMBL" id="BDIP01000023">
    <property type="protein sequence ID" value="GIQ79582.1"/>
    <property type="molecule type" value="Genomic_DNA"/>
</dbReference>
<evidence type="ECO:0000313" key="9">
    <source>
        <dbReference type="Proteomes" id="UP000265618"/>
    </source>
</evidence>
<proteinExistence type="predicted"/>